<organism evidence="5 6">
    <name type="scientific">Allomeiothermus silvanus (strain ATCC 700542 / DSM 9946 / NBRC 106475 / NCIMB 13440 / VI-R2)</name>
    <name type="common">Thermus silvanus</name>
    <dbReference type="NCBI Taxonomy" id="526227"/>
    <lineage>
        <taxon>Bacteria</taxon>
        <taxon>Thermotogati</taxon>
        <taxon>Deinococcota</taxon>
        <taxon>Deinococci</taxon>
        <taxon>Thermales</taxon>
        <taxon>Thermaceae</taxon>
        <taxon>Allomeiothermus</taxon>
    </lineage>
</organism>
<dbReference type="RefSeq" id="WP_013158770.1">
    <property type="nucleotide sequence ID" value="NC_014212.1"/>
</dbReference>
<dbReference type="GO" id="GO:0042597">
    <property type="term" value="C:periplasmic space"/>
    <property type="evidence" value="ECO:0007669"/>
    <property type="project" value="UniProtKB-SubCell"/>
</dbReference>
<proteinExistence type="predicted"/>
<accession>D7BA92</accession>
<dbReference type="eggNOG" id="COG4795">
    <property type="taxonomic scope" value="Bacteria"/>
</dbReference>
<dbReference type="NCBIfam" id="TIGR02532">
    <property type="entry name" value="IV_pilin_GFxxxE"/>
    <property type="match status" value="1"/>
</dbReference>
<evidence type="ECO:0008006" key="7">
    <source>
        <dbReference type="Google" id="ProtNLM"/>
    </source>
</evidence>
<gene>
    <name evidence="5" type="ordered locus">Mesil_2370</name>
</gene>
<dbReference type="HOGENOM" id="CLU_081518_0_0_0"/>
<dbReference type="Pfam" id="PF07963">
    <property type="entry name" value="N_methyl"/>
    <property type="match status" value="1"/>
</dbReference>
<reference evidence="5 6" key="1">
    <citation type="journal article" date="2010" name="Stand. Genomic Sci.">
        <title>Complete genome sequence of Meiothermus silvanus type strain (VI-R2).</title>
        <authorList>
            <person name="Sikorski J."/>
            <person name="Tindall B.J."/>
            <person name="Lowry S."/>
            <person name="Lucas S."/>
            <person name="Nolan M."/>
            <person name="Copeland A."/>
            <person name="Glavina Del Rio T."/>
            <person name="Tice H."/>
            <person name="Cheng J.F."/>
            <person name="Han C."/>
            <person name="Pitluck S."/>
            <person name="Liolios K."/>
            <person name="Ivanova N."/>
            <person name="Mavromatis K."/>
            <person name="Mikhailova N."/>
            <person name="Pati A."/>
            <person name="Goodwin L."/>
            <person name="Chen A."/>
            <person name="Palaniappan K."/>
            <person name="Land M."/>
            <person name="Hauser L."/>
            <person name="Chang Y.J."/>
            <person name="Jeffries C.D."/>
            <person name="Rohde M."/>
            <person name="Goker M."/>
            <person name="Woyke T."/>
            <person name="Bristow J."/>
            <person name="Eisen J.A."/>
            <person name="Markowitz V."/>
            <person name="Hugenholtz P."/>
            <person name="Kyrpides N.C."/>
            <person name="Klenk H.P."/>
            <person name="Lapidus A."/>
        </authorList>
    </citation>
    <scope>NUCLEOTIDE SEQUENCE [LARGE SCALE GENOMIC DNA]</scope>
    <source>
        <strain evidence="6">ATCC 700542 / DSM 9946 / VI-R2</strain>
    </source>
</reference>
<dbReference type="InterPro" id="IPR045584">
    <property type="entry name" value="Pilin-like"/>
</dbReference>
<evidence type="ECO:0000313" key="6">
    <source>
        <dbReference type="Proteomes" id="UP000001916"/>
    </source>
</evidence>
<dbReference type="InterPro" id="IPR012902">
    <property type="entry name" value="N_methyl_site"/>
</dbReference>
<dbReference type="STRING" id="526227.Mesil_2370"/>
<keyword evidence="3" id="KW-0574">Periplasm</keyword>
<dbReference type="Proteomes" id="UP000001916">
    <property type="component" value="Chromosome"/>
</dbReference>
<comment type="subcellular location">
    <subcellularLocation>
        <location evidence="1">Cell outer membrane</location>
        <topology evidence="1">Single-pass membrane protein</topology>
    </subcellularLocation>
    <subcellularLocation>
        <location evidence="2">Periplasm</location>
    </subcellularLocation>
</comment>
<name>D7BA92_ALLS1</name>
<keyword evidence="6" id="KW-1185">Reference proteome</keyword>
<dbReference type="SUPFAM" id="SSF54523">
    <property type="entry name" value="Pili subunits"/>
    <property type="match status" value="1"/>
</dbReference>
<evidence type="ECO:0000256" key="4">
    <source>
        <dbReference type="ARBA" id="ARBA00023237"/>
    </source>
</evidence>
<dbReference type="GO" id="GO:0009279">
    <property type="term" value="C:cell outer membrane"/>
    <property type="evidence" value="ECO:0007669"/>
    <property type="project" value="UniProtKB-SubCell"/>
</dbReference>
<evidence type="ECO:0000313" key="5">
    <source>
        <dbReference type="EMBL" id="ADH64227.1"/>
    </source>
</evidence>
<dbReference type="KEGG" id="msv:Mesil_2370"/>
<evidence type="ECO:0000256" key="3">
    <source>
        <dbReference type="ARBA" id="ARBA00022764"/>
    </source>
</evidence>
<dbReference type="EMBL" id="CP002042">
    <property type="protein sequence ID" value="ADH64227.1"/>
    <property type="molecule type" value="Genomic_DNA"/>
</dbReference>
<keyword evidence="4" id="KW-0998">Cell outer membrane</keyword>
<evidence type="ECO:0000256" key="2">
    <source>
        <dbReference type="ARBA" id="ARBA00004418"/>
    </source>
</evidence>
<protein>
    <recommendedName>
        <fullName evidence="7">Prepilin-type N-terminal cleavage/methylation domain-containing protein</fullName>
    </recommendedName>
</protein>
<dbReference type="AlphaFoldDB" id="D7BA92"/>
<sequence length="258" mass="27745">MRSKGFTLFELLVAMALVGLIFTAFLQVFTGTLSQSTLTSARSDLLKEGQIAVQVMASKLQEACYVYPNGKTLRMADSGYSTQNLHGGYDWTVGSDPILAMLLPPDPNSANPNSYRFIAYYPLLRGFYNSNAGSSLQLESDPANDNVWVLMEYRRNLDQSLKPSNFASSPASCAALAGGLTRADIQGGTARILVDYVSPQNDLFSTNDKPTDPNDAPTAATLNLRMQRSVQGKSLSVAGGGSGLSVRVFPRNLSVLSP</sequence>
<evidence type="ECO:0000256" key="1">
    <source>
        <dbReference type="ARBA" id="ARBA00004203"/>
    </source>
</evidence>
<keyword evidence="4" id="KW-0472">Membrane</keyword>